<accession>A0A0E9TAX2</accession>
<sequence>MRLVIKGHTITIPLKNTVGALHITSHNIQCKINIDRGTLNSDTVQKALSTVTIPV</sequence>
<protein>
    <submittedName>
        <fullName evidence="1">Uncharacterized protein</fullName>
    </submittedName>
</protein>
<name>A0A0E9TAX2_ANGAN</name>
<reference evidence="1" key="2">
    <citation type="journal article" date="2015" name="Fish Shellfish Immunol.">
        <title>Early steps in the European eel (Anguilla anguilla)-Vibrio vulnificus interaction in the gills: Role of the RtxA13 toxin.</title>
        <authorList>
            <person name="Callol A."/>
            <person name="Pajuelo D."/>
            <person name="Ebbesson L."/>
            <person name="Teles M."/>
            <person name="MacKenzie S."/>
            <person name="Amaro C."/>
        </authorList>
    </citation>
    <scope>NUCLEOTIDE SEQUENCE</scope>
</reference>
<dbReference type="AlphaFoldDB" id="A0A0E9TAX2"/>
<evidence type="ECO:0000313" key="1">
    <source>
        <dbReference type="EMBL" id="JAH50060.1"/>
    </source>
</evidence>
<dbReference type="EMBL" id="GBXM01058517">
    <property type="protein sequence ID" value="JAH50060.1"/>
    <property type="molecule type" value="Transcribed_RNA"/>
</dbReference>
<organism evidence="1">
    <name type="scientific">Anguilla anguilla</name>
    <name type="common">European freshwater eel</name>
    <name type="synonym">Muraena anguilla</name>
    <dbReference type="NCBI Taxonomy" id="7936"/>
    <lineage>
        <taxon>Eukaryota</taxon>
        <taxon>Metazoa</taxon>
        <taxon>Chordata</taxon>
        <taxon>Craniata</taxon>
        <taxon>Vertebrata</taxon>
        <taxon>Euteleostomi</taxon>
        <taxon>Actinopterygii</taxon>
        <taxon>Neopterygii</taxon>
        <taxon>Teleostei</taxon>
        <taxon>Anguilliformes</taxon>
        <taxon>Anguillidae</taxon>
        <taxon>Anguilla</taxon>
    </lineage>
</organism>
<proteinExistence type="predicted"/>
<reference evidence="1" key="1">
    <citation type="submission" date="2014-11" db="EMBL/GenBank/DDBJ databases">
        <authorList>
            <person name="Amaro Gonzalez C."/>
        </authorList>
    </citation>
    <scope>NUCLEOTIDE SEQUENCE</scope>
</reference>